<dbReference type="Proteomes" id="UP000886885">
    <property type="component" value="Chromosome 2D"/>
</dbReference>
<accession>A0A8X8DAA1</accession>
<evidence type="ECO:0008006" key="3">
    <source>
        <dbReference type="Google" id="ProtNLM"/>
    </source>
</evidence>
<keyword evidence="2" id="KW-1185">Reference proteome</keyword>
<dbReference type="AlphaFoldDB" id="A0A8X8DAA1"/>
<evidence type="ECO:0000313" key="2">
    <source>
        <dbReference type="Proteomes" id="UP000886885"/>
    </source>
</evidence>
<dbReference type="PANTHER" id="PTHR47481">
    <property type="match status" value="1"/>
</dbReference>
<proteinExistence type="predicted"/>
<organism evidence="1 2">
    <name type="scientific">Populus tomentosa</name>
    <name type="common">Chinese white poplar</name>
    <dbReference type="NCBI Taxonomy" id="118781"/>
    <lineage>
        <taxon>Eukaryota</taxon>
        <taxon>Viridiplantae</taxon>
        <taxon>Streptophyta</taxon>
        <taxon>Embryophyta</taxon>
        <taxon>Tracheophyta</taxon>
        <taxon>Spermatophyta</taxon>
        <taxon>Magnoliopsida</taxon>
        <taxon>eudicotyledons</taxon>
        <taxon>Gunneridae</taxon>
        <taxon>Pentapetalae</taxon>
        <taxon>rosids</taxon>
        <taxon>fabids</taxon>
        <taxon>Malpighiales</taxon>
        <taxon>Salicaceae</taxon>
        <taxon>Saliceae</taxon>
        <taxon>Populus</taxon>
    </lineage>
</organism>
<sequence length="197" mass="21662">MRDIPAAAAALPTTFSDFKCYRKNTIKKSVLLSTPHLPAAPLKSDLNLIISTLHSLSWFCLLSRSKFQNFLDEKKGYIDDTTISPSSTFPPNISSNGPASTNAPNPAFWHWLRQDKLILHAIHASVSESVVPLIAASSTAHDAWSKLESRSVSDYPHTIKVIVDELVMIDSPISTDDITFYALNGLGSEFHDIIALI</sequence>
<comment type="caution">
    <text evidence="1">The sequence shown here is derived from an EMBL/GenBank/DDBJ whole genome shotgun (WGS) entry which is preliminary data.</text>
</comment>
<protein>
    <recommendedName>
        <fullName evidence="3">Retrotransposon Copia-like N-terminal domain-containing protein</fullName>
    </recommendedName>
</protein>
<name>A0A8X8DAA1_POPTO</name>
<evidence type="ECO:0000313" key="1">
    <source>
        <dbReference type="EMBL" id="KAG6784130.1"/>
    </source>
</evidence>
<dbReference type="EMBL" id="JAAWWB010000004">
    <property type="protein sequence ID" value="KAG6784130.1"/>
    <property type="molecule type" value="Genomic_DNA"/>
</dbReference>
<gene>
    <name evidence="1" type="ORF">POTOM_009815</name>
</gene>
<reference evidence="1" key="1">
    <citation type="journal article" date="2020" name="bioRxiv">
        <title>Hybrid origin of Populus tomentosa Carr. identified through genome sequencing and phylogenomic analysis.</title>
        <authorList>
            <person name="An X."/>
            <person name="Gao K."/>
            <person name="Chen Z."/>
            <person name="Li J."/>
            <person name="Yang X."/>
            <person name="Yang X."/>
            <person name="Zhou J."/>
            <person name="Guo T."/>
            <person name="Zhao T."/>
            <person name="Huang S."/>
            <person name="Miao D."/>
            <person name="Khan W.U."/>
            <person name="Rao P."/>
            <person name="Ye M."/>
            <person name="Lei B."/>
            <person name="Liao W."/>
            <person name="Wang J."/>
            <person name="Ji L."/>
            <person name="Li Y."/>
            <person name="Guo B."/>
            <person name="Mustafa N.S."/>
            <person name="Li S."/>
            <person name="Yun Q."/>
            <person name="Keller S.R."/>
            <person name="Mao J."/>
            <person name="Zhang R."/>
            <person name="Strauss S.H."/>
        </authorList>
    </citation>
    <scope>NUCLEOTIDE SEQUENCE</scope>
    <source>
        <strain evidence="1">GM15</strain>
        <tissue evidence="1">Leaf</tissue>
    </source>
</reference>
<dbReference type="PANTHER" id="PTHR47481:SF9">
    <property type="entry name" value="RETROTRANSPOSON GAG DOMAIN-CONTAINING PROTEIN"/>
    <property type="match status" value="1"/>
</dbReference>
<dbReference type="OrthoDB" id="1748459at2759"/>